<feature type="transmembrane region" description="Helical" evidence="7">
    <location>
        <begin position="401"/>
        <end position="427"/>
    </location>
</feature>
<evidence type="ECO:0000256" key="2">
    <source>
        <dbReference type="ARBA" id="ARBA00022475"/>
    </source>
</evidence>
<keyword evidence="2" id="KW-1003">Cell membrane</keyword>
<reference evidence="8 9" key="1">
    <citation type="submission" date="2023-04" db="EMBL/GenBank/DDBJ databases">
        <title>Genome of Basidiobolus ranarum AG-B5.</title>
        <authorList>
            <person name="Stajich J.E."/>
            <person name="Carter-House D."/>
            <person name="Gryganskyi A."/>
        </authorList>
    </citation>
    <scope>NUCLEOTIDE SEQUENCE [LARGE SCALE GENOMIC DNA]</scope>
    <source>
        <strain evidence="8 9">AG-B5</strain>
    </source>
</reference>
<evidence type="ECO:0000256" key="6">
    <source>
        <dbReference type="SAM" id="MobiDB-lite"/>
    </source>
</evidence>
<dbReference type="Proteomes" id="UP001479436">
    <property type="component" value="Unassembled WGS sequence"/>
</dbReference>
<keyword evidence="4" id="KW-0808">Transferase</keyword>
<dbReference type="InterPro" id="IPR029044">
    <property type="entry name" value="Nucleotide-diphossugar_trans"/>
</dbReference>
<keyword evidence="9" id="KW-1185">Reference proteome</keyword>
<keyword evidence="7" id="KW-1133">Transmembrane helix</keyword>
<keyword evidence="3" id="KW-0328">Glycosyltransferase</keyword>
<evidence type="ECO:0000313" key="8">
    <source>
        <dbReference type="EMBL" id="KAK9767578.1"/>
    </source>
</evidence>
<feature type="transmembrane region" description="Helical" evidence="7">
    <location>
        <begin position="554"/>
        <end position="573"/>
    </location>
</feature>
<comment type="subcellular location">
    <subcellularLocation>
        <location evidence="1">Cell membrane</location>
    </subcellularLocation>
</comment>
<dbReference type="SUPFAM" id="SSF53448">
    <property type="entry name" value="Nucleotide-diphospho-sugar transferases"/>
    <property type="match status" value="1"/>
</dbReference>
<name>A0ABR2X1C7_9FUNG</name>
<dbReference type="Pfam" id="PF13641">
    <property type="entry name" value="Glyco_tranf_2_3"/>
    <property type="match status" value="1"/>
</dbReference>
<organism evidence="8 9">
    <name type="scientific">Basidiobolus ranarum</name>
    <dbReference type="NCBI Taxonomy" id="34480"/>
    <lineage>
        <taxon>Eukaryota</taxon>
        <taxon>Fungi</taxon>
        <taxon>Fungi incertae sedis</taxon>
        <taxon>Zoopagomycota</taxon>
        <taxon>Entomophthoromycotina</taxon>
        <taxon>Basidiobolomycetes</taxon>
        <taxon>Basidiobolales</taxon>
        <taxon>Basidiobolaceae</taxon>
        <taxon>Basidiobolus</taxon>
    </lineage>
</organism>
<evidence type="ECO:0000313" key="9">
    <source>
        <dbReference type="Proteomes" id="UP001479436"/>
    </source>
</evidence>
<evidence type="ECO:0000256" key="5">
    <source>
        <dbReference type="ARBA" id="ARBA00023136"/>
    </source>
</evidence>
<comment type="caution">
    <text evidence="8">The sequence shown here is derived from an EMBL/GenBank/DDBJ whole genome shotgun (WGS) entry which is preliminary data.</text>
</comment>
<keyword evidence="7" id="KW-0812">Transmembrane</keyword>
<evidence type="ECO:0000256" key="4">
    <source>
        <dbReference type="ARBA" id="ARBA00022679"/>
    </source>
</evidence>
<evidence type="ECO:0000256" key="3">
    <source>
        <dbReference type="ARBA" id="ARBA00022676"/>
    </source>
</evidence>
<protein>
    <submittedName>
        <fullName evidence="8">Uncharacterized protein</fullName>
    </submittedName>
</protein>
<sequence>MLTKDSKPYPPPPPQGFWFYCYALLKVILGPCFVAAVIVGIVCDVNIASSSTVTLGIYGVTIITFFVVQVCFATINRIRMNRIGKTSLNQENTKQVIAVVVGYREEINAWSAALQSLKRSSYAGLKKVIAVCDGNEAADEEMAQEFIRVFPEGCIVSLPESIVTVYKRMYGIALEAGQTPKEAEDWAWKNTSDDVQYIASKYDLGSSKHICFLQPHGHKRIAMFTGFLMAIEGFQCDGYLFTTDSDTLVDEDAIGHLVRCIQSEKNIGAVTGDVRIWNRKDSFLARMCSLRYWFAFNIERACQSFNKAVLCVSGPLGLYDVRILRVILGGWALQKFAKTETTFGDDRHLTNQVLNCNLKVLYTHKAYCYSDSPATLVRWIKQQTRWGKSFYRELMWFPRVYILHSPWICIEMCIQAVYPFILAYNALAYLYGSYSFARLISFAITVWLVGFIRALYAFLITLKVVRKDKEEKEVMDSRITQEGVRIPLLCTPWALYARFDFFLFSIYGFYYFFFLIPAKIYAILTPHLTQWGTSARSASEMRKGDSFMERTSHIIVHIPWFIAFVVGVGRLLWTILGSIYSWLIILIVLIPLGILYWDIIKRYICCCVPDIDIEKQSDSAQCEKAITRLINVDNSSWPTNSIISKDSHSEGEHSSVASGPVMSQPI</sequence>
<accession>A0ABR2X1C7</accession>
<feature type="transmembrane region" description="Helical" evidence="7">
    <location>
        <begin position="55"/>
        <end position="75"/>
    </location>
</feature>
<feature type="region of interest" description="Disordered" evidence="6">
    <location>
        <begin position="645"/>
        <end position="666"/>
    </location>
</feature>
<feature type="transmembrane region" description="Helical" evidence="7">
    <location>
        <begin position="20"/>
        <end position="43"/>
    </location>
</feature>
<feature type="transmembrane region" description="Helical" evidence="7">
    <location>
        <begin position="439"/>
        <end position="465"/>
    </location>
</feature>
<gene>
    <name evidence="8" type="ORF">K7432_002513</name>
</gene>
<proteinExistence type="predicted"/>
<feature type="transmembrane region" description="Helical" evidence="7">
    <location>
        <begin position="510"/>
        <end position="533"/>
    </location>
</feature>
<dbReference type="PANTHER" id="PTHR22913">
    <property type="entry name" value="HYALURONAN SYNTHASE"/>
    <property type="match status" value="1"/>
</dbReference>
<dbReference type="Gene3D" id="3.90.550.10">
    <property type="entry name" value="Spore Coat Polysaccharide Biosynthesis Protein SpsA, Chain A"/>
    <property type="match status" value="1"/>
</dbReference>
<dbReference type="EMBL" id="JASJQH010000068">
    <property type="protein sequence ID" value="KAK9767578.1"/>
    <property type="molecule type" value="Genomic_DNA"/>
</dbReference>
<evidence type="ECO:0000256" key="1">
    <source>
        <dbReference type="ARBA" id="ARBA00004236"/>
    </source>
</evidence>
<evidence type="ECO:0000256" key="7">
    <source>
        <dbReference type="SAM" id="Phobius"/>
    </source>
</evidence>
<dbReference type="PANTHER" id="PTHR22913:SF12">
    <property type="entry name" value="MANNURONAN SYNTHASE"/>
    <property type="match status" value="1"/>
</dbReference>
<feature type="transmembrane region" description="Helical" evidence="7">
    <location>
        <begin position="579"/>
        <end position="597"/>
    </location>
</feature>
<keyword evidence="5 7" id="KW-0472">Membrane</keyword>